<evidence type="ECO:0000313" key="3">
    <source>
        <dbReference type="Proteomes" id="UP000234323"/>
    </source>
</evidence>
<organism evidence="2 3">
    <name type="scientific">Rhizophagus irregularis</name>
    <dbReference type="NCBI Taxonomy" id="588596"/>
    <lineage>
        <taxon>Eukaryota</taxon>
        <taxon>Fungi</taxon>
        <taxon>Fungi incertae sedis</taxon>
        <taxon>Mucoromycota</taxon>
        <taxon>Glomeromycotina</taxon>
        <taxon>Glomeromycetes</taxon>
        <taxon>Glomerales</taxon>
        <taxon>Glomeraceae</taxon>
        <taxon>Rhizophagus</taxon>
    </lineage>
</organism>
<feature type="compositionally biased region" description="Basic and acidic residues" evidence="1">
    <location>
        <begin position="97"/>
        <end position="111"/>
    </location>
</feature>
<keyword evidence="3" id="KW-1185">Reference proteome</keyword>
<dbReference type="Proteomes" id="UP000234323">
    <property type="component" value="Unassembled WGS sequence"/>
</dbReference>
<feature type="region of interest" description="Disordered" evidence="1">
    <location>
        <begin position="97"/>
        <end position="119"/>
    </location>
</feature>
<dbReference type="EMBL" id="LLXI01002093">
    <property type="protein sequence ID" value="PKY56189.1"/>
    <property type="molecule type" value="Genomic_DNA"/>
</dbReference>
<proteinExistence type="predicted"/>
<gene>
    <name evidence="2" type="ORF">RhiirA4_476284</name>
</gene>
<sequence>MIFEVIFTAPALANINGQFQQDFSKWTSKNEFIDKFIQEAQLNAIANTILVRNSSHDEKLSFHMHMDEDRLRFFEVNEEMSKMWTFRKLREIIKTDQKESKDVKEKNDKENSQSIDNGLIEYRSMSEKKSLPPDKVIETIDKYRKICWKVIQYQEKPGTTALKKDCQDRGCSSDNQEL</sequence>
<reference evidence="2 3" key="1">
    <citation type="submission" date="2015-10" db="EMBL/GenBank/DDBJ databases">
        <title>Genome analyses suggest a sexual origin of heterokaryosis in a supposedly ancient asexual fungus.</title>
        <authorList>
            <person name="Ropars J."/>
            <person name="Sedzielewska K."/>
            <person name="Noel J."/>
            <person name="Charron P."/>
            <person name="Farinelli L."/>
            <person name="Marton T."/>
            <person name="Kruger M."/>
            <person name="Pelin A."/>
            <person name="Brachmann A."/>
            <person name="Corradi N."/>
        </authorList>
    </citation>
    <scope>NUCLEOTIDE SEQUENCE [LARGE SCALE GENOMIC DNA]</scope>
    <source>
        <strain evidence="2 3">A4</strain>
    </source>
</reference>
<dbReference type="AlphaFoldDB" id="A0A2I1HBF1"/>
<comment type="caution">
    <text evidence="2">The sequence shown here is derived from an EMBL/GenBank/DDBJ whole genome shotgun (WGS) entry which is preliminary data.</text>
</comment>
<name>A0A2I1HBF1_9GLOM</name>
<evidence type="ECO:0000313" key="2">
    <source>
        <dbReference type="EMBL" id="PKY56189.1"/>
    </source>
</evidence>
<evidence type="ECO:0000256" key="1">
    <source>
        <dbReference type="SAM" id="MobiDB-lite"/>
    </source>
</evidence>
<protein>
    <submittedName>
        <fullName evidence="2">Uncharacterized protein</fullName>
    </submittedName>
</protein>
<accession>A0A2I1HBF1</accession>